<comment type="caution">
    <text evidence="3">The sequence shown here is derived from an EMBL/GenBank/DDBJ whole genome shotgun (WGS) entry which is preliminary data.</text>
</comment>
<organism evidence="3 5">
    <name type="scientific">Agrobacterium vitis</name>
    <name type="common">Rhizobium vitis</name>
    <dbReference type="NCBI Taxonomy" id="373"/>
    <lineage>
        <taxon>Bacteria</taxon>
        <taxon>Pseudomonadati</taxon>
        <taxon>Pseudomonadota</taxon>
        <taxon>Alphaproteobacteria</taxon>
        <taxon>Hyphomicrobiales</taxon>
        <taxon>Rhizobiaceae</taxon>
        <taxon>Rhizobium/Agrobacterium group</taxon>
        <taxon>Agrobacterium</taxon>
    </lineage>
</organism>
<evidence type="ECO:0000313" key="4">
    <source>
        <dbReference type="Proteomes" id="UP000175993"/>
    </source>
</evidence>
<accession>A0A7K1RGM5</accession>
<feature type="region of interest" description="Disordered" evidence="1">
    <location>
        <begin position="1"/>
        <end position="26"/>
    </location>
</feature>
<dbReference type="AlphaFoldDB" id="A0A7K1RGM5"/>
<evidence type="ECO:0000256" key="1">
    <source>
        <dbReference type="SAM" id="MobiDB-lite"/>
    </source>
</evidence>
<dbReference type="Pfam" id="PF10038">
    <property type="entry name" value="DUF2274"/>
    <property type="match status" value="1"/>
</dbReference>
<reference evidence="2 4" key="1">
    <citation type="submission" date="2019-11" db="EMBL/GenBank/DDBJ databases">
        <title>Whole-genome sequencing of Allorhizobium vitis.</title>
        <authorList>
            <person name="Gan H.M."/>
            <person name="Savka M.A."/>
        </authorList>
    </citation>
    <scope>NUCLEOTIDE SEQUENCE [LARGE SCALE GENOMIC DNA]</scope>
    <source>
        <strain evidence="2 4">AB4</strain>
    </source>
</reference>
<evidence type="ECO:0000313" key="5">
    <source>
        <dbReference type="Proteomes" id="UP000440716"/>
    </source>
</evidence>
<dbReference type="EMBL" id="WPHU01000005">
    <property type="protein sequence ID" value="MVA57137.1"/>
    <property type="molecule type" value="Genomic_DNA"/>
</dbReference>
<dbReference type="Proteomes" id="UP000175993">
    <property type="component" value="Unassembled WGS sequence"/>
</dbReference>
<proteinExistence type="predicted"/>
<sequence length="64" mass="7133">MHALTRESGNAELLNRQQAQSSADPAKLIVPMLERFIATDRGFVKKPTTQGVTNLQPRMPKVDE</sequence>
<evidence type="ECO:0000313" key="3">
    <source>
        <dbReference type="EMBL" id="MVA57137.1"/>
    </source>
</evidence>
<gene>
    <name evidence="2" type="ORF">BBI04_004290</name>
    <name evidence="3" type="ORF">GOZ88_13605</name>
</gene>
<dbReference type="Proteomes" id="UP000440716">
    <property type="component" value="Unassembled WGS sequence"/>
</dbReference>
<reference evidence="3 5" key="2">
    <citation type="submission" date="2019-12" db="EMBL/GenBank/DDBJ databases">
        <title>Whole-genome sequencing of Allorhizobium vitis.</title>
        <authorList>
            <person name="Gan H.M."/>
            <person name="Szegedi E."/>
            <person name="Burr T."/>
            <person name="Savka M.A."/>
        </authorList>
    </citation>
    <scope>NUCLEOTIDE SEQUENCE [LARGE SCALE GENOMIC DNA]</scope>
    <source>
        <strain evidence="3 5">CG415</strain>
    </source>
</reference>
<name>A0A7K1RGM5_AGRVI</name>
<dbReference type="InterPro" id="IPR018733">
    <property type="entry name" value="DUF2274"/>
</dbReference>
<protein>
    <submittedName>
        <fullName evidence="3">DUF2274 domain-containing protein</fullName>
    </submittedName>
</protein>
<dbReference type="EMBL" id="MBEV02000002">
    <property type="protein sequence ID" value="MUP04038.1"/>
    <property type="molecule type" value="Genomic_DNA"/>
</dbReference>
<evidence type="ECO:0000313" key="2">
    <source>
        <dbReference type="EMBL" id="MUP04038.1"/>
    </source>
</evidence>